<feature type="repeat" description="TPR" evidence="1">
    <location>
        <begin position="615"/>
        <end position="648"/>
    </location>
</feature>
<protein>
    <submittedName>
        <fullName evidence="3">ATP-binding protein</fullName>
    </submittedName>
</protein>
<dbReference type="InterPro" id="IPR027417">
    <property type="entry name" value="P-loop_NTPase"/>
</dbReference>
<proteinExistence type="predicted"/>
<comment type="caution">
    <text evidence="3">The sequence shown here is derived from an EMBL/GenBank/DDBJ whole genome shotgun (WGS) entry which is preliminary data.</text>
</comment>
<accession>A0ABV9Y1N3</accession>
<evidence type="ECO:0000313" key="3">
    <source>
        <dbReference type="EMBL" id="MFC5055557.1"/>
    </source>
</evidence>
<keyword evidence="3" id="KW-0067">ATP-binding</keyword>
<dbReference type="InterPro" id="IPR011990">
    <property type="entry name" value="TPR-like_helical_dom_sf"/>
</dbReference>
<dbReference type="Gene3D" id="3.40.50.300">
    <property type="entry name" value="P-loop containing nucleotide triphosphate hydrolases"/>
    <property type="match status" value="1"/>
</dbReference>
<dbReference type="PANTHER" id="PTHR47691">
    <property type="entry name" value="REGULATOR-RELATED"/>
    <property type="match status" value="1"/>
</dbReference>
<organism evidence="3 4">
    <name type="scientific">Saccharothrix xinjiangensis</name>
    <dbReference type="NCBI Taxonomy" id="204798"/>
    <lineage>
        <taxon>Bacteria</taxon>
        <taxon>Bacillati</taxon>
        <taxon>Actinomycetota</taxon>
        <taxon>Actinomycetes</taxon>
        <taxon>Pseudonocardiales</taxon>
        <taxon>Pseudonocardiaceae</taxon>
        <taxon>Saccharothrix</taxon>
    </lineage>
</organism>
<dbReference type="PROSITE" id="PS50005">
    <property type="entry name" value="TPR"/>
    <property type="match status" value="1"/>
</dbReference>
<name>A0ABV9Y1N3_9PSEU</name>
<dbReference type="SUPFAM" id="SSF48452">
    <property type="entry name" value="TPR-like"/>
    <property type="match status" value="1"/>
</dbReference>
<dbReference type="PRINTS" id="PR00364">
    <property type="entry name" value="DISEASERSIST"/>
</dbReference>
<dbReference type="InterPro" id="IPR002182">
    <property type="entry name" value="NB-ARC"/>
</dbReference>
<keyword evidence="3" id="KW-0547">Nucleotide-binding</keyword>
<sequence length="711" mass="77629">MGDALPGNGAVGRIFGAVVQAHSIAGGVQVHQAPAPVVVPRQLPLARTGFVGRARHLAALEPVSADGRVVGVCVIDGMAGVGKSSLAVQWAHRNAERFPDGQFYVDLRGFDAVGAPMEPGEAIRGFVDALGMPGGAWPVRFDQQVALYRSVMAGRRMLIVLDNARDSRQVEPLLPGSPTCRVVVTSRYRLNNLVARYGAHTMTLDVLTEDESRELLTATAGHERIDAEPEAVNELVRQCDRLPLALSLVTARLVAEPHLSPGALAAELHNRRDRLDALNSGEPGLAVKAVFSWSYDALSASAAALFRLASLHPGPDLSLIATASLAGVDIDQVRGPARELTRAHLVEQDERGRYRMHDLLRIYARERCDAQEAARVRTAALSRLFDHYLHTAAAADIHIDPPWKPLVDTPPRTGVTVQDIDTQQQALTWFTEEHAVLIAVVAQTVAAGADRHTCRLARAMATYLDRRGHWHDFADTAHRALDAAQRWGDPPSLAMAHRLLARALIRLKRLAPAGEHLTHALRLFDQLDDDYGRAHTRYALGYLGVVTRNRGQALSNTHLALALANRGGYHNWQAKALNNIGWCHLEFDEHREALPYCQEALRLFEALGTDPDGHAHVLECLGRAHAGVGRPQQALEHYHRALTMCEQQGNHFTQATTLRHMAAAHQALGQNTAARAALQHALTTLQHLNPQDAAAVREQLVTLPPVRPADR</sequence>
<gene>
    <name evidence="3" type="ORF">ACFPFM_17560</name>
</gene>
<evidence type="ECO:0000256" key="1">
    <source>
        <dbReference type="PROSITE-ProRule" id="PRU00339"/>
    </source>
</evidence>
<dbReference type="SMART" id="SM00028">
    <property type="entry name" value="TPR"/>
    <property type="match status" value="4"/>
</dbReference>
<dbReference type="InterPro" id="IPR019734">
    <property type="entry name" value="TPR_rpt"/>
</dbReference>
<dbReference type="RefSeq" id="WP_344042805.1">
    <property type="nucleotide sequence ID" value="NZ_BAAAKE010000037.1"/>
</dbReference>
<dbReference type="Proteomes" id="UP001595833">
    <property type="component" value="Unassembled WGS sequence"/>
</dbReference>
<reference evidence="4" key="1">
    <citation type="journal article" date="2019" name="Int. J. Syst. Evol. Microbiol.">
        <title>The Global Catalogue of Microorganisms (GCM) 10K type strain sequencing project: providing services to taxonomists for standard genome sequencing and annotation.</title>
        <authorList>
            <consortium name="The Broad Institute Genomics Platform"/>
            <consortium name="The Broad Institute Genome Sequencing Center for Infectious Disease"/>
            <person name="Wu L."/>
            <person name="Ma J."/>
        </authorList>
    </citation>
    <scope>NUCLEOTIDE SEQUENCE [LARGE SCALE GENOMIC DNA]</scope>
    <source>
        <strain evidence="4">KCTC 12848</strain>
    </source>
</reference>
<evidence type="ECO:0000313" key="4">
    <source>
        <dbReference type="Proteomes" id="UP001595833"/>
    </source>
</evidence>
<evidence type="ECO:0000259" key="2">
    <source>
        <dbReference type="Pfam" id="PF00931"/>
    </source>
</evidence>
<dbReference type="GO" id="GO:0005524">
    <property type="term" value="F:ATP binding"/>
    <property type="evidence" value="ECO:0007669"/>
    <property type="project" value="UniProtKB-KW"/>
</dbReference>
<dbReference type="PANTHER" id="PTHR47691:SF3">
    <property type="entry name" value="HTH-TYPE TRANSCRIPTIONAL REGULATOR RV0890C-RELATED"/>
    <property type="match status" value="1"/>
</dbReference>
<feature type="domain" description="NB-ARC" evidence="2">
    <location>
        <begin position="71"/>
        <end position="224"/>
    </location>
</feature>
<dbReference type="Pfam" id="PF00931">
    <property type="entry name" value="NB-ARC"/>
    <property type="match status" value="1"/>
</dbReference>
<dbReference type="EMBL" id="JBHSJB010000015">
    <property type="protein sequence ID" value="MFC5055557.1"/>
    <property type="molecule type" value="Genomic_DNA"/>
</dbReference>
<keyword evidence="4" id="KW-1185">Reference proteome</keyword>
<dbReference type="SUPFAM" id="SSF52540">
    <property type="entry name" value="P-loop containing nucleoside triphosphate hydrolases"/>
    <property type="match status" value="1"/>
</dbReference>
<keyword evidence="1" id="KW-0802">TPR repeat</keyword>
<dbReference type="Gene3D" id="1.25.40.10">
    <property type="entry name" value="Tetratricopeptide repeat domain"/>
    <property type="match status" value="1"/>
</dbReference>
<dbReference type="Pfam" id="PF13424">
    <property type="entry name" value="TPR_12"/>
    <property type="match status" value="2"/>
</dbReference>